<reference evidence="2 3" key="1">
    <citation type="submission" date="2019-12" db="EMBL/GenBank/DDBJ databases">
        <title>The draft genomic sequence of strain Chitinophaga oryziterrae JCM 16595.</title>
        <authorList>
            <person name="Zhang X."/>
        </authorList>
    </citation>
    <scope>NUCLEOTIDE SEQUENCE [LARGE SCALE GENOMIC DNA]</scope>
    <source>
        <strain evidence="2 3">JCM 16595</strain>
    </source>
</reference>
<protein>
    <submittedName>
        <fullName evidence="2">Helix-turn-helix domain-containing protein</fullName>
    </submittedName>
</protein>
<dbReference type="RefSeq" id="WP_420808898.1">
    <property type="nucleotide sequence ID" value="NZ_BAAAZB010000005.1"/>
</dbReference>
<dbReference type="Gene3D" id="1.10.260.40">
    <property type="entry name" value="lambda repressor-like DNA-binding domains"/>
    <property type="match status" value="1"/>
</dbReference>
<dbReference type="AlphaFoldDB" id="A0A6N8J434"/>
<dbReference type="InterPro" id="IPR001387">
    <property type="entry name" value="Cro/C1-type_HTH"/>
</dbReference>
<dbReference type="InterPro" id="IPR010982">
    <property type="entry name" value="Lambda_DNA-bd_dom_sf"/>
</dbReference>
<dbReference type="Proteomes" id="UP000468388">
    <property type="component" value="Unassembled WGS sequence"/>
</dbReference>
<dbReference type="CDD" id="cd00093">
    <property type="entry name" value="HTH_XRE"/>
    <property type="match status" value="1"/>
</dbReference>
<proteinExistence type="predicted"/>
<comment type="caution">
    <text evidence="2">The sequence shown here is derived from an EMBL/GenBank/DDBJ whole genome shotgun (WGS) entry which is preliminary data.</text>
</comment>
<dbReference type="PROSITE" id="PS50943">
    <property type="entry name" value="HTH_CROC1"/>
    <property type="match status" value="1"/>
</dbReference>
<sequence length="81" mass="9365">MKGKTLQKKIDKYTCKLGHNLICIRMEKGISLSATSTDTGISVYTLHNIEKGKYQHIRILVLFRLAKYYHIMLSDLFEGMD</sequence>
<feature type="domain" description="HTH cro/C1-type" evidence="1">
    <location>
        <begin position="24"/>
        <end position="76"/>
    </location>
</feature>
<evidence type="ECO:0000313" key="3">
    <source>
        <dbReference type="Proteomes" id="UP000468388"/>
    </source>
</evidence>
<dbReference type="EMBL" id="WRXO01000001">
    <property type="protein sequence ID" value="MVT40005.1"/>
    <property type="molecule type" value="Genomic_DNA"/>
</dbReference>
<organism evidence="2 3">
    <name type="scientific">Chitinophaga oryziterrae</name>
    <dbReference type="NCBI Taxonomy" id="1031224"/>
    <lineage>
        <taxon>Bacteria</taxon>
        <taxon>Pseudomonadati</taxon>
        <taxon>Bacteroidota</taxon>
        <taxon>Chitinophagia</taxon>
        <taxon>Chitinophagales</taxon>
        <taxon>Chitinophagaceae</taxon>
        <taxon>Chitinophaga</taxon>
    </lineage>
</organism>
<dbReference type="Pfam" id="PF13443">
    <property type="entry name" value="HTH_26"/>
    <property type="match status" value="1"/>
</dbReference>
<dbReference type="SUPFAM" id="SSF47413">
    <property type="entry name" value="lambda repressor-like DNA-binding domains"/>
    <property type="match status" value="1"/>
</dbReference>
<evidence type="ECO:0000313" key="2">
    <source>
        <dbReference type="EMBL" id="MVT40005.1"/>
    </source>
</evidence>
<evidence type="ECO:0000259" key="1">
    <source>
        <dbReference type="PROSITE" id="PS50943"/>
    </source>
</evidence>
<keyword evidence="3" id="KW-1185">Reference proteome</keyword>
<accession>A0A6N8J434</accession>
<gene>
    <name evidence="2" type="ORF">GO495_05385</name>
</gene>
<dbReference type="GO" id="GO:0003677">
    <property type="term" value="F:DNA binding"/>
    <property type="evidence" value="ECO:0007669"/>
    <property type="project" value="InterPro"/>
</dbReference>
<dbReference type="SMART" id="SM00530">
    <property type="entry name" value="HTH_XRE"/>
    <property type="match status" value="1"/>
</dbReference>
<name>A0A6N8J434_9BACT</name>